<proteinExistence type="predicted"/>
<dbReference type="AlphaFoldDB" id="A0A9P3BIH0"/>
<evidence type="ECO:0000313" key="2">
    <source>
        <dbReference type="EMBL" id="GIJ90919.1"/>
    </source>
</evidence>
<dbReference type="GeneID" id="67008494"/>
<sequence>MLGKRASRLGVKDLDDLGLPEREVLRMKAKMTPSGRNAGQKRAREESPSRGRATRKK</sequence>
<reference evidence="2 3" key="1">
    <citation type="submission" date="2018-10" db="EMBL/GenBank/DDBJ databases">
        <title>Pan-genome distribution and transcriptional activeness of fungal secondary metabolism genes in Aspergillus section Fumigati.</title>
        <authorList>
            <person name="Takahashi H."/>
            <person name="Umemura M."/>
            <person name="Ninomiya A."/>
            <person name="Kusuya Y."/>
            <person name="Urayama S."/>
            <person name="Shimizu M."/>
            <person name="Watanabe A."/>
            <person name="Kamei K."/>
            <person name="Yaguchi T."/>
            <person name="Hagiwara D."/>
        </authorList>
    </citation>
    <scope>NUCLEOTIDE SEQUENCE [LARGE SCALE GENOMIC DNA]</scope>
    <source>
        <strain evidence="2 3">IFM 55266</strain>
    </source>
</reference>
<dbReference type="OrthoDB" id="4509230at2759"/>
<organism evidence="2 3">
    <name type="scientific">Aspergillus pseudoviridinutans</name>
    <dbReference type="NCBI Taxonomy" id="1517512"/>
    <lineage>
        <taxon>Eukaryota</taxon>
        <taxon>Fungi</taxon>
        <taxon>Dikarya</taxon>
        <taxon>Ascomycota</taxon>
        <taxon>Pezizomycotina</taxon>
        <taxon>Eurotiomycetes</taxon>
        <taxon>Eurotiomycetidae</taxon>
        <taxon>Eurotiales</taxon>
        <taxon>Aspergillaceae</taxon>
        <taxon>Aspergillus</taxon>
        <taxon>Aspergillus subgen. Fumigati</taxon>
    </lineage>
</organism>
<keyword evidence="3" id="KW-1185">Reference proteome</keyword>
<protein>
    <submittedName>
        <fullName evidence="2">Uncharacterized protein</fullName>
    </submittedName>
</protein>
<evidence type="ECO:0000313" key="3">
    <source>
        <dbReference type="Proteomes" id="UP001043456"/>
    </source>
</evidence>
<comment type="caution">
    <text evidence="2">The sequence shown here is derived from an EMBL/GenBank/DDBJ whole genome shotgun (WGS) entry which is preliminary data.</text>
</comment>
<dbReference type="RefSeq" id="XP_043161665.1">
    <property type="nucleotide sequence ID" value="XM_043305730.1"/>
</dbReference>
<dbReference type="EMBL" id="BHVY01000007">
    <property type="protein sequence ID" value="GIJ90919.1"/>
    <property type="molecule type" value="Genomic_DNA"/>
</dbReference>
<evidence type="ECO:0000256" key="1">
    <source>
        <dbReference type="SAM" id="MobiDB-lite"/>
    </source>
</evidence>
<name>A0A9P3BIH0_9EURO</name>
<dbReference type="Proteomes" id="UP001043456">
    <property type="component" value="Unassembled WGS sequence"/>
</dbReference>
<gene>
    <name evidence="2" type="ORF">Asppvi_009884</name>
</gene>
<feature type="region of interest" description="Disordered" evidence="1">
    <location>
        <begin position="27"/>
        <end position="57"/>
    </location>
</feature>
<accession>A0A9P3BIH0</accession>